<protein>
    <submittedName>
        <fullName evidence="1">Uncharacterized protein</fullName>
    </submittedName>
</protein>
<gene>
    <name evidence="1" type="ORF">SKAU_G00056380</name>
</gene>
<evidence type="ECO:0000313" key="2">
    <source>
        <dbReference type="Proteomes" id="UP001152622"/>
    </source>
</evidence>
<proteinExistence type="predicted"/>
<evidence type="ECO:0000313" key="1">
    <source>
        <dbReference type="EMBL" id="KAJ8375058.1"/>
    </source>
</evidence>
<reference evidence="1" key="1">
    <citation type="journal article" date="2023" name="Science">
        <title>Genome structures resolve the early diversification of teleost fishes.</title>
        <authorList>
            <person name="Parey E."/>
            <person name="Louis A."/>
            <person name="Montfort J."/>
            <person name="Bouchez O."/>
            <person name="Roques C."/>
            <person name="Iampietro C."/>
            <person name="Lluch J."/>
            <person name="Castinel A."/>
            <person name="Donnadieu C."/>
            <person name="Desvignes T."/>
            <person name="Floi Bucao C."/>
            <person name="Jouanno E."/>
            <person name="Wen M."/>
            <person name="Mejri S."/>
            <person name="Dirks R."/>
            <person name="Jansen H."/>
            <person name="Henkel C."/>
            <person name="Chen W.J."/>
            <person name="Zahm M."/>
            <person name="Cabau C."/>
            <person name="Klopp C."/>
            <person name="Thompson A.W."/>
            <person name="Robinson-Rechavi M."/>
            <person name="Braasch I."/>
            <person name="Lecointre G."/>
            <person name="Bobe J."/>
            <person name="Postlethwait J.H."/>
            <person name="Berthelot C."/>
            <person name="Roest Crollius H."/>
            <person name="Guiguen Y."/>
        </authorList>
    </citation>
    <scope>NUCLEOTIDE SEQUENCE</scope>
    <source>
        <strain evidence="1">WJC10195</strain>
    </source>
</reference>
<organism evidence="1 2">
    <name type="scientific">Synaphobranchus kaupii</name>
    <name type="common">Kaup's arrowtooth eel</name>
    <dbReference type="NCBI Taxonomy" id="118154"/>
    <lineage>
        <taxon>Eukaryota</taxon>
        <taxon>Metazoa</taxon>
        <taxon>Chordata</taxon>
        <taxon>Craniata</taxon>
        <taxon>Vertebrata</taxon>
        <taxon>Euteleostomi</taxon>
        <taxon>Actinopterygii</taxon>
        <taxon>Neopterygii</taxon>
        <taxon>Teleostei</taxon>
        <taxon>Anguilliformes</taxon>
        <taxon>Synaphobranchidae</taxon>
        <taxon>Synaphobranchus</taxon>
    </lineage>
</organism>
<keyword evidence="2" id="KW-1185">Reference proteome</keyword>
<name>A0A9Q1G4W1_SYNKA</name>
<dbReference type="EMBL" id="JAINUF010000002">
    <property type="protein sequence ID" value="KAJ8375058.1"/>
    <property type="molecule type" value="Genomic_DNA"/>
</dbReference>
<comment type="caution">
    <text evidence="1">The sequence shown here is derived from an EMBL/GenBank/DDBJ whole genome shotgun (WGS) entry which is preliminary data.</text>
</comment>
<sequence>MDRVDGGDRVVVGGGVAGTRRSTASASLPRLSVMRARGCSKTCMRHRRVLTHPVLCLTAPNYLSSMWNPACWSSRNGWSSCWVVFQCCDLGRLVSPVDLSAAGSSVSAPFTTGPTPCSHVLGPASRSSASGAA</sequence>
<dbReference type="Proteomes" id="UP001152622">
    <property type="component" value="Chromosome 2"/>
</dbReference>
<accession>A0A9Q1G4W1</accession>
<dbReference type="AlphaFoldDB" id="A0A9Q1G4W1"/>